<dbReference type="InterPro" id="IPR013105">
    <property type="entry name" value="TPR_2"/>
</dbReference>
<dbReference type="EMBL" id="JAAAIM010000489">
    <property type="protein sequence ID" value="KAG0287466.1"/>
    <property type="molecule type" value="Genomic_DNA"/>
</dbReference>
<name>A0ABQ7JXZ9_9FUNG</name>
<organism evidence="5 6">
    <name type="scientific">Linnemannia gamsii</name>
    <dbReference type="NCBI Taxonomy" id="64522"/>
    <lineage>
        <taxon>Eukaryota</taxon>
        <taxon>Fungi</taxon>
        <taxon>Fungi incertae sedis</taxon>
        <taxon>Mucoromycota</taxon>
        <taxon>Mortierellomycotina</taxon>
        <taxon>Mortierellomycetes</taxon>
        <taxon>Mortierellales</taxon>
        <taxon>Mortierellaceae</taxon>
        <taxon>Linnemannia</taxon>
    </lineage>
</organism>
<dbReference type="Pfam" id="PF07719">
    <property type="entry name" value="TPR_2"/>
    <property type="match status" value="1"/>
</dbReference>
<dbReference type="Proteomes" id="UP001194696">
    <property type="component" value="Unassembled WGS sequence"/>
</dbReference>
<comment type="caution">
    <text evidence="5">The sequence shown here is derived from an EMBL/GenBank/DDBJ whole genome shotgun (WGS) entry which is preliminary data.</text>
</comment>
<reference evidence="5 6" key="1">
    <citation type="journal article" date="2020" name="Fungal Divers.">
        <title>Resolving the Mortierellaceae phylogeny through synthesis of multi-gene phylogenetics and phylogenomics.</title>
        <authorList>
            <person name="Vandepol N."/>
            <person name="Liber J."/>
            <person name="Desiro A."/>
            <person name="Na H."/>
            <person name="Kennedy M."/>
            <person name="Barry K."/>
            <person name="Grigoriev I.V."/>
            <person name="Miller A.N."/>
            <person name="O'Donnell K."/>
            <person name="Stajich J.E."/>
            <person name="Bonito G."/>
        </authorList>
    </citation>
    <scope>NUCLEOTIDE SEQUENCE [LARGE SCALE GENOMIC DNA]</scope>
    <source>
        <strain evidence="5 6">AD045</strain>
    </source>
</reference>
<keyword evidence="6" id="KW-1185">Reference proteome</keyword>
<keyword evidence="1" id="KW-0677">Repeat</keyword>
<evidence type="ECO:0000313" key="6">
    <source>
        <dbReference type="Proteomes" id="UP001194696"/>
    </source>
</evidence>
<dbReference type="Gene3D" id="1.25.40.1010">
    <property type="match status" value="1"/>
</dbReference>
<dbReference type="SUPFAM" id="SSF48452">
    <property type="entry name" value="TPR-like"/>
    <property type="match status" value="2"/>
</dbReference>
<dbReference type="PROSITE" id="PS50005">
    <property type="entry name" value="TPR"/>
    <property type="match status" value="2"/>
</dbReference>
<gene>
    <name evidence="5" type="primary">NAA16</name>
    <name evidence="5" type="ORF">BGZ96_008602</name>
</gene>
<keyword evidence="2 3" id="KW-0802">TPR repeat</keyword>
<evidence type="ECO:0000256" key="1">
    <source>
        <dbReference type="ARBA" id="ARBA00022737"/>
    </source>
</evidence>
<dbReference type="PIRSF" id="PIRSF000422">
    <property type="entry name" value="N-terminal-AcTrfase-A_aux_su"/>
    <property type="match status" value="1"/>
</dbReference>
<dbReference type="Pfam" id="PF12569">
    <property type="entry name" value="NatA_aux_su"/>
    <property type="match status" value="1"/>
</dbReference>
<dbReference type="PANTHER" id="PTHR22767">
    <property type="entry name" value="N-TERMINAL ACETYLTRANSFERASE-RELATED"/>
    <property type="match status" value="1"/>
</dbReference>
<keyword evidence="4" id="KW-0175">Coiled coil</keyword>
<feature type="coiled-coil region" evidence="4">
    <location>
        <begin position="591"/>
        <end position="620"/>
    </location>
</feature>
<accession>A0ABQ7JXZ9</accession>
<sequence>MRELPQKEANLFKQILKCYENKQYKKGFKGAEQILKKFPEHGETLALKGLFLNHLDKKEEAYEFVKKGLRHDLRSHVCWHVFGLLYRSDKNYEEALKCYSQALKIDKENLQILRDYSLLQVQTRNYEGFAETRHILLELRPQNRQFWIGLAIAYHMMGKPDLGIKVLTTYEETLKDIPTKPDYEHSEMLLYHNSMLEETGDIQAALDHLDTIEKHVCDQKALQEKRAKYFLALGRQEDAEKAYRAMVARNPDNFAYIDGLRSSMGLGHDNLSTDEEAKLLDLFKELQKEYPRSNAAKRLPLRFATGDAFVKVADEYMRNNLRKGVPSLFVNMKTLYTNKEKAQAVEKLALSYLTALDKTKGFDNSGSAVEPPTALLWTLYFVAQHYDFKRQSNEALSHINRAIEHTPTLVELYMTKGRILKHAGDYVQAMDVLNEARELDLQDRFINSKCSKYMLRADKMAEAEKTVVMFARADIADPLNDLVDMQAMWFILETGESHLRQNQLGRALKRFHQVEKLFADFTEDQFDFHMYCLRKMTLRAYISLLKLEDQLRSHQYFVRAAQNAVQCYITLFDKPDGADSEEMEGMTEGEKKKFRNKQRKAELKAQKEAEEKKAQAVQEITKKGGKVDEDPEGLKYSKTEDPLGEALKFLKPLQELAADRVETHLMGFELYIRKNKLLLALKSLLKSNKIDANNATLHEQLVRFALAVQKAGSSLKPAVKSVIDKHWDTLFQGKATKDLKAFTAGFLETSKTLGSVPHLISAAIAVSLIEPGTEKSKAEAEAIIFSIAEEKYTDTRSLENVLVAQKTLKSLRSSRVQEFRIKAALWFPKATVFQS</sequence>
<dbReference type="SMART" id="SM00028">
    <property type="entry name" value="TPR"/>
    <property type="match status" value="6"/>
</dbReference>
<dbReference type="InterPro" id="IPR021183">
    <property type="entry name" value="NatA_aux_su"/>
</dbReference>
<evidence type="ECO:0000256" key="4">
    <source>
        <dbReference type="SAM" id="Coils"/>
    </source>
</evidence>
<proteinExistence type="predicted"/>
<dbReference type="PANTHER" id="PTHR22767:SF2">
    <property type="entry name" value="N(ALPHA)-ACETYLTRANSFERASE 15_16, ISOFORM A"/>
    <property type="match status" value="1"/>
</dbReference>
<protein>
    <submittedName>
        <fullName evidence="5">N-alpha-acetyltransferase 16, NatA auxiliary subunit</fullName>
    </submittedName>
</protein>
<evidence type="ECO:0000256" key="2">
    <source>
        <dbReference type="ARBA" id="ARBA00022803"/>
    </source>
</evidence>
<feature type="repeat" description="TPR" evidence="3">
    <location>
        <begin position="410"/>
        <end position="443"/>
    </location>
</feature>
<dbReference type="InterPro" id="IPR019734">
    <property type="entry name" value="TPR_rpt"/>
</dbReference>
<dbReference type="Gene3D" id="1.25.40.1040">
    <property type="match status" value="1"/>
</dbReference>
<evidence type="ECO:0000256" key="3">
    <source>
        <dbReference type="PROSITE-ProRule" id="PRU00339"/>
    </source>
</evidence>
<evidence type="ECO:0000313" key="5">
    <source>
        <dbReference type="EMBL" id="KAG0287466.1"/>
    </source>
</evidence>
<dbReference type="InterPro" id="IPR011990">
    <property type="entry name" value="TPR-like_helical_dom_sf"/>
</dbReference>
<feature type="repeat" description="TPR" evidence="3">
    <location>
        <begin position="76"/>
        <end position="109"/>
    </location>
</feature>